<evidence type="ECO:0000313" key="13">
    <source>
        <dbReference type="EMBL" id="JAO08627.1"/>
    </source>
</evidence>
<evidence type="ECO:0000256" key="7">
    <source>
        <dbReference type="ARBA" id="ARBA00022989"/>
    </source>
</evidence>
<dbReference type="InterPro" id="IPR031148">
    <property type="entry name" value="Plexin"/>
</dbReference>
<evidence type="ECO:0000259" key="12">
    <source>
        <dbReference type="SMART" id="SM00423"/>
    </source>
</evidence>
<gene>
    <name evidence="13" type="primary">PLXB2</name>
</gene>
<dbReference type="PANTHER" id="PTHR22625:SF9">
    <property type="entry name" value="PLEXIN-B2"/>
    <property type="match status" value="1"/>
</dbReference>
<sequence length="204" mass="23116">MCFQRLECPQFENPDPVLIPVGYETSISFEGINLDNYEDRVFTIGTELMKNMEEPVRKESGRFYSFNGFSFSYDKSPETSVLFYMKDKRTGNKMDSTLNVTLYNCSVGREDCSLCKYADSKYNCVWCSKQKACVFKKLCSDSQNTECPNPQITNIVPLFGPMKGGISITIHGSNLGIYKEDIKNITVAGEPCIHQAEKYSVSTR</sequence>
<keyword evidence="4" id="KW-0812">Transmembrane</keyword>
<evidence type="ECO:0000256" key="4">
    <source>
        <dbReference type="ARBA" id="ARBA00022692"/>
    </source>
</evidence>
<protein>
    <submittedName>
        <fullName evidence="13">PLXB2</fullName>
    </submittedName>
</protein>
<dbReference type="InterPro" id="IPR014756">
    <property type="entry name" value="Ig_E-set"/>
</dbReference>
<dbReference type="EMBL" id="GBYX01473027">
    <property type="protein sequence ID" value="JAO08627.1"/>
    <property type="molecule type" value="Transcribed_RNA"/>
</dbReference>
<keyword evidence="5" id="KW-0732">Signal</keyword>
<dbReference type="GO" id="GO:0030334">
    <property type="term" value="P:regulation of cell migration"/>
    <property type="evidence" value="ECO:0007669"/>
    <property type="project" value="TreeGrafter"/>
</dbReference>
<comment type="subcellular location">
    <subcellularLocation>
        <location evidence="1">Cell membrane</location>
        <topology evidence="1">Single-pass type I membrane protein</topology>
    </subcellularLocation>
</comment>
<dbReference type="GO" id="GO:0017154">
    <property type="term" value="F:semaphorin receptor activity"/>
    <property type="evidence" value="ECO:0007669"/>
    <property type="project" value="InterPro"/>
</dbReference>
<keyword evidence="11" id="KW-0325">Glycoprotein</keyword>
<evidence type="ECO:0000256" key="6">
    <source>
        <dbReference type="ARBA" id="ARBA00022737"/>
    </source>
</evidence>
<dbReference type="GO" id="GO:0007162">
    <property type="term" value="P:negative regulation of cell adhesion"/>
    <property type="evidence" value="ECO:0007669"/>
    <property type="project" value="TreeGrafter"/>
</dbReference>
<dbReference type="GO" id="GO:0002116">
    <property type="term" value="C:semaphorin receptor complex"/>
    <property type="evidence" value="ECO:0007669"/>
    <property type="project" value="TreeGrafter"/>
</dbReference>
<dbReference type="GO" id="GO:0007399">
    <property type="term" value="P:nervous system development"/>
    <property type="evidence" value="ECO:0007669"/>
    <property type="project" value="UniProtKB-ARBA"/>
</dbReference>
<keyword evidence="7" id="KW-1133">Transmembrane helix</keyword>
<comment type="similarity">
    <text evidence="2">Belongs to the plexin family.</text>
</comment>
<evidence type="ECO:0000256" key="5">
    <source>
        <dbReference type="ARBA" id="ARBA00022729"/>
    </source>
</evidence>
<evidence type="ECO:0000256" key="8">
    <source>
        <dbReference type="ARBA" id="ARBA00023136"/>
    </source>
</evidence>
<accession>A0A0S7F233</accession>
<dbReference type="Pfam" id="PF24317">
    <property type="entry name" value="PSI_Plexin-B"/>
    <property type="match status" value="1"/>
</dbReference>
<dbReference type="InterPro" id="IPR057533">
    <property type="entry name" value="PSI_Plexin-B"/>
</dbReference>
<dbReference type="InterPro" id="IPR013783">
    <property type="entry name" value="Ig-like_fold"/>
</dbReference>
<feature type="domain" description="PSI" evidence="12">
    <location>
        <begin position="104"/>
        <end position="148"/>
    </location>
</feature>
<dbReference type="FunFam" id="2.60.40.10:FF:000203">
    <property type="entry name" value="Plexin B2"/>
    <property type="match status" value="1"/>
</dbReference>
<dbReference type="GO" id="GO:0050772">
    <property type="term" value="P:positive regulation of axonogenesis"/>
    <property type="evidence" value="ECO:0007669"/>
    <property type="project" value="TreeGrafter"/>
</dbReference>
<organism evidence="13">
    <name type="scientific">Poeciliopsis prolifica</name>
    <name type="common">blackstripe livebearer</name>
    <dbReference type="NCBI Taxonomy" id="188132"/>
    <lineage>
        <taxon>Eukaryota</taxon>
        <taxon>Metazoa</taxon>
        <taxon>Chordata</taxon>
        <taxon>Craniata</taxon>
        <taxon>Vertebrata</taxon>
        <taxon>Euteleostomi</taxon>
        <taxon>Actinopterygii</taxon>
        <taxon>Neopterygii</taxon>
        <taxon>Teleostei</taxon>
        <taxon>Neoteleostei</taxon>
        <taxon>Acanthomorphata</taxon>
        <taxon>Ovalentaria</taxon>
        <taxon>Atherinomorphae</taxon>
        <taxon>Cyprinodontiformes</taxon>
        <taxon>Poeciliidae</taxon>
        <taxon>Poeciliinae</taxon>
        <taxon>Poeciliopsis</taxon>
    </lineage>
</organism>
<evidence type="ECO:0000256" key="9">
    <source>
        <dbReference type="ARBA" id="ARBA00023157"/>
    </source>
</evidence>
<evidence type="ECO:0000256" key="1">
    <source>
        <dbReference type="ARBA" id="ARBA00004251"/>
    </source>
</evidence>
<dbReference type="SMART" id="SM00423">
    <property type="entry name" value="PSI"/>
    <property type="match status" value="1"/>
</dbReference>
<keyword evidence="8" id="KW-0472">Membrane</keyword>
<keyword evidence="3" id="KW-1003">Cell membrane</keyword>
<dbReference type="InterPro" id="IPR002909">
    <property type="entry name" value="IPT_dom"/>
</dbReference>
<keyword evidence="6" id="KW-0677">Repeat</keyword>
<dbReference type="SUPFAM" id="SSF81296">
    <property type="entry name" value="E set domains"/>
    <property type="match status" value="1"/>
</dbReference>
<keyword evidence="9" id="KW-1015">Disulfide bond</keyword>
<evidence type="ECO:0000256" key="2">
    <source>
        <dbReference type="ARBA" id="ARBA00010297"/>
    </source>
</evidence>
<dbReference type="Pfam" id="PF01833">
    <property type="entry name" value="TIG"/>
    <property type="match status" value="1"/>
</dbReference>
<dbReference type="PANTHER" id="PTHR22625">
    <property type="entry name" value="PLEXIN"/>
    <property type="match status" value="1"/>
</dbReference>
<name>A0A0S7F233_9TELE</name>
<dbReference type="GO" id="GO:0005886">
    <property type="term" value="C:plasma membrane"/>
    <property type="evidence" value="ECO:0007669"/>
    <property type="project" value="UniProtKB-SubCell"/>
</dbReference>
<reference evidence="13" key="1">
    <citation type="submission" date="2014-12" db="EMBL/GenBank/DDBJ databases">
        <title>Parallel Evolution in Life History Adaptation Evident in the Tissue-Specific Poeciliopsis prolifica transcriptome.</title>
        <authorList>
            <person name="Jue N.K."/>
            <person name="Foley R.J."/>
            <person name="Obergfell C."/>
            <person name="Reznick D.N."/>
            <person name="O'Neill R.J."/>
            <person name="O'Neill M.J."/>
        </authorList>
    </citation>
    <scope>NUCLEOTIDE SEQUENCE</scope>
</reference>
<dbReference type="GO" id="GO:0008360">
    <property type="term" value="P:regulation of cell shape"/>
    <property type="evidence" value="ECO:0007669"/>
    <property type="project" value="TreeGrafter"/>
</dbReference>
<keyword evidence="10" id="KW-0675">Receptor</keyword>
<dbReference type="InterPro" id="IPR016201">
    <property type="entry name" value="PSI"/>
</dbReference>
<evidence type="ECO:0000256" key="10">
    <source>
        <dbReference type="ARBA" id="ARBA00023170"/>
    </source>
</evidence>
<dbReference type="AlphaFoldDB" id="A0A0S7F233"/>
<dbReference type="Gene3D" id="2.60.40.10">
    <property type="entry name" value="Immunoglobulins"/>
    <property type="match status" value="1"/>
</dbReference>
<evidence type="ECO:0000256" key="11">
    <source>
        <dbReference type="ARBA" id="ARBA00023180"/>
    </source>
</evidence>
<evidence type="ECO:0000256" key="3">
    <source>
        <dbReference type="ARBA" id="ARBA00022475"/>
    </source>
</evidence>
<proteinExistence type="inferred from homology"/>